<feature type="signal peptide" evidence="1">
    <location>
        <begin position="1"/>
        <end position="36"/>
    </location>
</feature>
<dbReference type="NCBIfam" id="TIGR03939">
    <property type="entry name" value="PGA_TPR_OMP"/>
    <property type="match status" value="1"/>
</dbReference>
<feature type="chain" id="PRO_5012971577" evidence="1">
    <location>
        <begin position="37"/>
        <end position="833"/>
    </location>
</feature>
<feature type="domain" description="PgaA membrane beta barrel" evidence="2">
    <location>
        <begin position="540"/>
        <end position="833"/>
    </location>
</feature>
<dbReference type="NCBIfam" id="NF007468">
    <property type="entry name" value="PRK10049.1"/>
    <property type="match status" value="1"/>
</dbReference>
<dbReference type="SUPFAM" id="SSF48452">
    <property type="entry name" value="TPR-like"/>
    <property type="match status" value="1"/>
</dbReference>
<dbReference type="EMBL" id="NJAJ01000001">
    <property type="protein sequence ID" value="PHM67747.1"/>
    <property type="molecule type" value="Genomic_DNA"/>
</dbReference>
<dbReference type="InterPro" id="IPR023870">
    <property type="entry name" value="PGA_export_porin_PgaA"/>
</dbReference>
<sequence length="833" mass="96188">MLYLYFKPIGFHRYRYKLLSLFVSLSCLITSEAAKADYDELILQARNGNTIPMLEYIRQEEKRRKLSSSQVADWLQIAGWAGRDNEVIGLWQRYYSMELPARGIAAAARSYRNQRQWTQSVQLWHLASVLEEQNHDLKAGLIMTLADAKRDSEARQLAKRLLAQHPNAANYRLMAYVDEAAGRTWDAMQMLSTAHERFPNDKNTTHDYLFSLKNNRINGPAWLLEQQNSSKLQLSPGQQRRLEADAAAELVRLAIIPNRSETERFDIADKALVRYEHMLNEWREQPDAQQDYRRARIDRLGALLARFRTQELIEEYLRLQQPSSTEENTEIPDYAHKWAAAAYLNLRQPDKARNILRPLSYPNGKYPDKGIPTSHITLEDDSVLFYSDVESEHLNEAQKLAANIKQRNVYMVNVYGSPIRVPNDGWLQGQQFLAESAQLNEDLPEAEKRFTHLARTAPSNQKLRLDLAAIWLDRGWPRRAESELKQAEGLDHRNLSLEIQQGYTALALQEWKQVDLLADDVTSRTPENVLGKRFNRLRNVHHMSELRVRVNQGIDSDSPTSGKSSSDIDAVIYSPPINDNWRLFAGGAYNRAQFSEGRGLNRDLRGGLEWRARDIWLEGEVSGRNYRHGNKVGLRFTGWYDFNDEWRLGGSAERLARNTPLRALTNNIYANGGQIYSRWRYSERSQWSASFAPSFFSDGNNRFAYTINGMQRIYTAPYLKLDATLEVGTTHNSKQDTPYFNPKNDFTLLPALEADHIIYRHYQTVWSQQLTAGIGEYWQKDYGGGLITTVSYGQRIKWNDVVDAGVRLTLDKRPYDGRREKNLQAAFDLTYRF</sequence>
<evidence type="ECO:0000256" key="1">
    <source>
        <dbReference type="SAM" id="SignalP"/>
    </source>
</evidence>
<gene>
    <name evidence="3" type="ORF">Xsto_00036</name>
</gene>
<dbReference type="Proteomes" id="UP000222366">
    <property type="component" value="Unassembled WGS sequence"/>
</dbReference>
<accession>A0A2D0KX05</accession>
<dbReference type="Pfam" id="PF21197">
    <property type="entry name" value="PgaA_barrel"/>
    <property type="match status" value="1"/>
</dbReference>
<reference evidence="3 4" key="1">
    <citation type="journal article" date="2017" name="Nat. Microbiol.">
        <title>Natural product diversity associated with the nematode symbionts Photorhabdus and Xenorhabdus.</title>
        <authorList>
            <person name="Tobias N.J."/>
            <person name="Wolff H."/>
            <person name="Djahanschiri B."/>
            <person name="Grundmann F."/>
            <person name="Kronenwerth M."/>
            <person name="Shi Y.M."/>
            <person name="Simonyi S."/>
            <person name="Grun P."/>
            <person name="Shapiro-Ilan D."/>
            <person name="Pidot S.J."/>
            <person name="Stinear T.P."/>
            <person name="Ebersberger I."/>
            <person name="Bode H.B."/>
        </authorList>
    </citation>
    <scope>NUCLEOTIDE SEQUENCE [LARGE SCALE GENOMIC DNA]</scope>
    <source>
        <strain evidence="3 4">DSM 17904</strain>
    </source>
</reference>
<dbReference type="InterPro" id="IPR011990">
    <property type="entry name" value="TPR-like_helical_dom_sf"/>
</dbReference>
<keyword evidence="4" id="KW-1185">Reference proteome</keyword>
<evidence type="ECO:0000313" key="4">
    <source>
        <dbReference type="Proteomes" id="UP000222366"/>
    </source>
</evidence>
<evidence type="ECO:0000313" key="3">
    <source>
        <dbReference type="EMBL" id="PHM67747.1"/>
    </source>
</evidence>
<dbReference type="AlphaFoldDB" id="A0A2D0KX05"/>
<protein>
    <submittedName>
        <fullName evidence="3">Outer membrane protein PgaA</fullName>
    </submittedName>
</protein>
<name>A0A2D0KX05_9GAMM</name>
<organism evidence="3 4">
    <name type="scientific">Xenorhabdus stockiae</name>
    <dbReference type="NCBI Taxonomy" id="351614"/>
    <lineage>
        <taxon>Bacteria</taxon>
        <taxon>Pseudomonadati</taxon>
        <taxon>Pseudomonadota</taxon>
        <taxon>Gammaproteobacteria</taxon>
        <taxon>Enterobacterales</taxon>
        <taxon>Morganellaceae</taxon>
        <taxon>Xenorhabdus</taxon>
    </lineage>
</organism>
<evidence type="ECO:0000259" key="2">
    <source>
        <dbReference type="Pfam" id="PF21197"/>
    </source>
</evidence>
<dbReference type="Gene3D" id="1.25.40.10">
    <property type="entry name" value="Tetratricopeptide repeat domain"/>
    <property type="match status" value="2"/>
</dbReference>
<dbReference type="InterPro" id="IPR049003">
    <property type="entry name" value="PgaA_barrel"/>
</dbReference>
<comment type="caution">
    <text evidence="3">The sequence shown here is derived from an EMBL/GenBank/DDBJ whole genome shotgun (WGS) entry which is preliminary data.</text>
</comment>
<dbReference type="RefSeq" id="WP_211284274.1">
    <property type="nucleotide sequence ID" value="NZ_CAWNRH010000001.1"/>
</dbReference>
<dbReference type="GO" id="GO:1901515">
    <property type="term" value="F:poly-beta-1,6-N-acetyl-D-glucosamine transmembrane transporter activity"/>
    <property type="evidence" value="ECO:0007669"/>
    <property type="project" value="InterPro"/>
</dbReference>
<proteinExistence type="predicted"/>
<keyword evidence="1" id="KW-0732">Signal</keyword>